<dbReference type="InterPro" id="IPR049052">
    <property type="entry name" value="nSTAND1"/>
</dbReference>
<dbReference type="InterPro" id="IPR001680">
    <property type="entry name" value="WD40_rpt"/>
</dbReference>
<dbReference type="AlphaFoldDB" id="G3A7U5"/>
<gene>
    <name evidence="5" type="ORF">RALSY_40809</name>
</gene>
<proteinExistence type="predicted"/>
<evidence type="ECO:0000256" key="3">
    <source>
        <dbReference type="PROSITE-ProRule" id="PRU00221"/>
    </source>
</evidence>
<name>G3A7U5_9RALS</name>
<dbReference type="Pfam" id="PF00400">
    <property type="entry name" value="WD40"/>
    <property type="match status" value="4"/>
</dbReference>
<dbReference type="InterPro" id="IPR011047">
    <property type="entry name" value="Quinoprotein_ADH-like_sf"/>
</dbReference>
<dbReference type="InterPro" id="IPR027417">
    <property type="entry name" value="P-loop_NTPase"/>
</dbReference>
<dbReference type="SUPFAM" id="SSF50998">
    <property type="entry name" value="Quinoprotein alcohol dehydrogenase-like"/>
    <property type="match status" value="1"/>
</dbReference>
<reference evidence="5" key="1">
    <citation type="journal article" date="2011" name="PLoS ONE">
        <title>Ralstonia syzygii, the Blood Disease Bacterium and some Asian R. solanacearum strains form a single genomic species despite divergent lifestyles.</title>
        <authorList>
            <person name="Remenant B."/>
            <person name="de Cambiaire J.C."/>
            <person name="Cellier G."/>
            <person name="Jacobs J.M."/>
            <person name="Mangenot S."/>
            <person name="Barbe V."/>
            <person name="Lajus A."/>
            <person name="Vallenet D."/>
            <person name="Medigue C."/>
            <person name="Fegan M."/>
            <person name="Allen C."/>
            <person name="Prior P."/>
        </authorList>
    </citation>
    <scope>NUCLEOTIDE SEQUENCE</scope>
    <source>
        <strain evidence="5">R24</strain>
    </source>
</reference>
<accession>G3A7U5</accession>
<protein>
    <recommendedName>
        <fullName evidence="4">Novel STAND NTPase 1 domain-containing protein</fullName>
    </recommendedName>
</protein>
<organism evidence="5">
    <name type="scientific">Ralstonia syzygii R24</name>
    <dbReference type="NCBI Taxonomy" id="907261"/>
    <lineage>
        <taxon>Bacteria</taxon>
        <taxon>Pseudomonadati</taxon>
        <taxon>Pseudomonadota</taxon>
        <taxon>Betaproteobacteria</taxon>
        <taxon>Burkholderiales</taxon>
        <taxon>Burkholderiaceae</taxon>
        <taxon>Ralstonia</taxon>
        <taxon>Ralstonia solanacearum species complex</taxon>
    </lineage>
</organism>
<keyword evidence="1 3" id="KW-0853">WD repeat</keyword>
<feature type="domain" description="Novel STAND NTPase 1" evidence="4">
    <location>
        <begin position="4"/>
        <end position="214"/>
    </location>
</feature>
<reference evidence="5" key="2">
    <citation type="submission" date="2011-04" db="EMBL/GenBank/DDBJ databases">
        <authorList>
            <person name="Genoscope - CEA"/>
        </authorList>
    </citation>
    <scope>NUCLEOTIDE SEQUENCE</scope>
    <source>
        <strain evidence="5">R24</strain>
    </source>
</reference>
<dbReference type="PANTHER" id="PTHR19848">
    <property type="entry name" value="WD40 REPEAT PROTEIN"/>
    <property type="match status" value="1"/>
</dbReference>
<dbReference type="Gene3D" id="2.130.10.10">
    <property type="entry name" value="YVTN repeat-like/Quinoprotein amine dehydrogenase"/>
    <property type="match status" value="3"/>
</dbReference>
<evidence type="ECO:0000313" key="5">
    <source>
        <dbReference type="EMBL" id="CCA86581.1"/>
    </source>
</evidence>
<dbReference type="PANTHER" id="PTHR19848:SF8">
    <property type="entry name" value="F-BOX AND WD REPEAT DOMAIN CONTAINING 7"/>
    <property type="match status" value="1"/>
</dbReference>
<dbReference type="EMBL" id="FR854089">
    <property type="protein sequence ID" value="CCA86581.1"/>
    <property type="molecule type" value="Genomic_DNA"/>
</dbReference>
<dbReference type="InterPro" id="IPR019775">
    <property type="entry name" value="WD40_repeat_CS"/>
</dbReference>
<feature type="repeat" description="WD" evidence="3">
    <location>
        <begin position="735"/>
        <end position="776"/>
    </location>
</feature>
<dbReference type="PROSITE" id="PS00678">
    <property type="entry name" value="WD_REPEATS_1"/>
    <property type="match status" value="1"/>
</dbReference>
<dbReference type="SMART" id="SM00320">
    <property type="entry name" value="WD40"/>
    <property type="match status" value="4"/>
</dbReference>
<sequence length="1214" mass="134307">MTAPYVGPSPFCGDQHLFGRDTEIEELQWRLVADRIIVLYSSSGAGKTSLLMAKNGLVAQLRERFHVLPVLRVGSADGTDPTIAMLRQLESGGFGPMRDGDTLLTYFDRIAIPEAHPPKRLLLVLDQFEEIFTNFTSLAEQRKFFLQLGELLSRETSPIWLIVSMREEYFSWLDSFRDVVPTRLVNTFRLNLLSTDQAVAAMKGPAEAAGVAFPVEAGQDAATYLVRKLSMVRRRTPGGASEPRAGNTVEAVQLQVICVDLWSRLSTNDRHFNTIRVADVLNYKPETALLDYCDKALSEATAKPPRASALRDWIDQRLLTPSGLRAPAMIDPADGNCPTPQELSALEEVHLIRRLSREDGDWYELAHDSVAGPVRRSIENWRTKNLEMWQQQARAWHLGGEQHAYFKMLPRRSKQNIPKLIVQNSYSEVERRFLVAYGLYTRQKWLWRSIFGLAALVIAIFSLLSWERLKAEADLLATRNAIAIQAGVLSILDSKPTLDLGARAVVAGTELQDKNVDAVAVDFRTLLGEYLNKARQIEKVESRGSGISKMILLDRDHRVVAEIGYGRRAVEVSETNGNGEVWKISDDDLKKIHPQGVRALALLGDGGLATGDSDGSLQIWNVKMRRPISTPFVASNGEHAPLMRSAVRAITSANGILYAGYELGVVAAWDLNSPQSANAQPLWTARLPSRVSALAIFKSGDTVAAADISSDEQVTLLKYANGKVKVVKLAAVPKEEDYKGAFYSIAISPDDRFVVAGNRAGKIHVWDIATRAHLWRIDAHDQTVAQLKFLRNGNLLSVGWDGRLKLWMFPPGGKLAPLGKTILEFPRQLISMAPVPDEQTVYVTTEKGDVLRVSLSTDKHPIGQLLAKQGTISRLVESGEQLRLITAARNSLMMSSLDGRTSLPRNTVRTSLPMIVDTARAESAKALFVAQKDQVIAFRDNQPEGKRLESLRLPSNEEIMSIHVDDSGSLLVARTQTTESPRRSRTRVWALSPATLTVLSCEIQLPTSFPRAPRFVAFRPFSSDFITVEMDTILVWSHKENSLGCPEIQEGSYRIPAKQGEIDAIAFDPSGKLLWVSNFIGQLYLVALDSKEPQVSVIKDDSTTVPSALAVSANHTVAMGDTSGRLYVIPPGSPQPVQIGQDFHDSQITSLAISRDGNWLVSSSDVGTAVWDLRIETWIRKACELAANRSFNADENEKYFKRVTEKPTPCATSG</sequence>
<feature type="repeat" description="WD" evidence="3">
    <location>
        <begin position="608"/>
        <end position="630"/>
    </location>
</feature>
<dbReference type="RefSeq" id="WP_197334747.1">
    <property type="nucleotide sequence ID" value="NZ_CP115944.1"/>
</dbReference>
<keyword evidence="2" id="KW-0677">Repeat</keyword>
<evidence type="ECO:0000256" key="1">
    <source>
        <dbReference type="ARBA" id="ARBA00022574"/>
    </source>
</evidence>
<dbReference type="SUPFAM" id="SSF82171">
    <property type="entry name" value="DPP6 N-terminal domain-like"/>
    <property type="match status" value="1"/>
</dbReference>
<evidence type="ECO:0000256" key="2">
    <source>
        <dbReference type="ARBA" id="ARBA00022737"/>
    </source>
</evidence>
<dbReference type="PROSITE" id="PS50082">
    <property type="entry name" value="WD_REPEATS_2"/>
    <property type="match status" value="2"/>
</dbReference>
<dbReference type="Pfam" id="PF20703">
    <property type="entry name" value="nSTAND1"/>
    <property type="match status" value="1"/>
</dbReference>
<dbReference type="SUPFAM" id="SSF52540">
    <property type="entry name" value="P-loop containing nucleoside triphosphate hydrolases"/>
    <property type="match status" value="1"/>
</dbReference>
<evidence type="ECO:0000259" key="4">
    <source>
        <dbReference type="Pfam" id="PF20703"/>
    </source>
</evidence>
<dbReference type="InterPro" id="IPR015943">
    <property type="entry name" value="WD40/YVTN_repeat-like_dom_sf"/>
</dbReference>